<proteinExistence type="inferred from homology"/>
<dbReference type="InterPro" id="IPR042094">
    <property type="entry name" value="T2SS_GspF_sf"/>
</dbReference>
<evidence type="ECO:0000256" key="6">
    <source>
        <dbReference type="ARBA" id="ARBA00022989"/>
    </source>
</evidence>
<dbReference type="PANTHER" id="PTHR30012">
    <property type="entry name" value="GENERAL SECRETION PATHWAY PROTEIN"/>
    <property type="match status" value="1"/>
</dbReference>
<comment type="similarity">
    <text evidence="2">Belongs to the GSP F family.</text>
</comment>
<keyword evidence="6 8" id="KW-1133">Transmembrane helix</keyword>
<dbReference type="PRINTS" id="PR00812">
    <property type="entry name" value="BCTERIALGSPF"/>
</dbReference>
<reference evidence="10 11" key="1">
    <citation type="submission" date="2019-03" db="EMBL/GenBank/DDBJ databases">
        <title>Complete genome sequence of Ferrigenium kumadai strain An22, a microaerophilic iron-oxidizing bacterium isolated from a paddy field soil.</title>
        <authorList>
            <person name="Watanabe T."/>
            <person name="Asakawa S."/>
        </authorList>
    </citation>
    <scope>NUCLEOTIDE SEQUENCE [LARGE SCALE GENOMIC DNA]</scope>
    <source>
        <strain evidence="10 11">An22</strain>
    </source>
</reference>
<feature type="domain" description="Type II secretion system protein GspF" evidence="9">
    <location>
        <begin position="268"/>
        <end position="390"/>
    </location>
</feature>
<evidence type="ECO:0000256" key="2">
    <source>
        <dbReference type="ARBA" id="ARBA00005745"/>
    </source>
</evidence>
<dbReference type="KEGG" id="fku:FGKAn22_18900"/>
<keyword evidence="11" id="KW-1185">Reference proteome</keyword>
<evidence type="ECO:0000256" key="7">
    <source>
        <dbReference type="ARBA" id="ARBA00023136"/>
    </source>
</evidence>
<dbReference type="AlphaFoldDB" id="A0AAN1SZZ5"/>
<feature type="transmembrane region" description="Helical" evidence="8">
    <location>
        <begin position="372"/>
        <end position="392"/>
    </location>
</feature>
<organism evidence="10 11">
    <name type="scientific">Ferrigenium kumadai</name>
    <dbReference type="NCBI Taxonomy" id="1682490"/>
    <lineage>
        <taxon>Bacteria</taxon>
        <taxon>Pseudomonadati</taxon>
        <taxon>Pseudomonadota</taxon>
        <taxon>Betaproteobacteria</taxon>
        <taxon>Nitrosomonadales</taxon>
        <taxon>Gallionellaceae</taxon>
        <taxon>Ferrigenium</taxon>
    </lineage>
</organism>
<feature type="transmembrane region" description="Helical" evidence="8">
    <location>
        <begin position="217"/>
        <end position="236"/>
    </location>
</feature>
<comment type="subcellular location">
    <subcellularLocation>
        <location evidence="1">Cell inner membrane</location>
        <topology evidence="1">Multi-pass membrane protein</topology>
    </subcellularLocation>
</comment>
<sequence length="400" mass="44872">MALYSYRAIDEKGKPSNGLQDAANLVDLELRLKRGGLDLIDARIDSGNSVWGSRRIKRTELITFFFNLEQLTRAGVPLLECLADLRDTMNDLRFREIIANLIESIEGGLKLSQAMAQHPDAFDKIFVSLTHAGEESGRLPEVFEHITESLKWQDEMSAHTKTIMLYPAFVGTVVLGITFFLMIYLVPQLVGFIQGMGQEIPFQTRLLLATSAFFVDYWYILVALPVVLPIAAKLVIGSSTEMQYRFDNLKLNLWVTGPILRKIILARFANTFAMMYGSGVSILDCIANSRDVVNNRVIAKSLDDVTHEIESGKNLTQSFQNTGMFPPLVIRMLRVGEATGSLDKALLNVSYFYDRDVKDAIKKVQVMIEPTMTIVLGLMLGWVMLSVLSPIYDLIGKVKF</sequence>
<dbReference type="Gene3D" id="1.20.81.30">
    <property type="entry name" value="Type II secretion system (T2SS), domain F"/>
    <property type="match status" value="2"/>
</dbReference>
<dbReference type="Pfam" id="PF00482">
    <property type="entry name" value="T2SSF"/>
    <property type="match status" value="2"/>
</dbReference>
<dbReference type="Proteomes" id="UP001319121">
    <property type="component" value="Chromosome"/>
</dbReference>
<accession>A0AAN1SZZ5</accession>
<dbReference type="InterPro" id="IPR018076">
    <property type="entry name" value="T2SS_GspF_dom"/>
</dbReference>
<keyword evidence="5 8" id="KW-0812">Transmembrane</keyword>
<dbReference type="FunFam" id="1.20.81.30:FF:000001">
    <property type="entry name" value="Type II secretion system protein F"/>
    <property type="match status" value="1"/>
</dbReference>
<evidence type="ECO:0000259" key="9">
    <source>
        <dbReference type="Pfam" id="PF00482"/>
    </source>
</evidence>
<evidence type="ECO:0000256" key="8">
    <source>
        <dbReference type="SAM" id="Phobius"/>
    </source>
</evidence>
<evidence type="ECO:0000256" key="1">
    <source>
        <dbReference type="ARBA" id="ARBA00004429"/>
    </source>
</evidence>
<evidence type="ECO:0000256" key="3">
    <source>
        <dbReference type="ARBA" id="ARBA00022475"/>
    </source>
</evidence>
<evidence type="ECO:0000313" key="11">
    <source>
        <dbReference type="Proteomes" id="UP001319121"/>
    </source>
</evidence>
<evidence type="ECO:0000313" key="10">
    <source>
        <dbReference type="EMBL" id="BBJ00198.1"/>
    </source>
</evidence>
<dbReference type="GO" id="GO:0005886">
    <property type="term" value="C:plasma membrane"/>
    <property type="evidence" value="ECO:0007669"/>
    <property type="project" value="UniProtKB-SubCell"/>
</dbReference>
<feature type="domain" description="Type II secretion system protein GspF" evidence="9">
    <location>
        <begin position="71"/>
        <end position="187"/>
    </location>
</feature>
<name>A0AAN1SZZ5_9PROT</name>
<keyword evidence="3" id="KW-1003">Cell membrane</keyword>
<dbReference type="PANTHER" id="PTHR30012:SF0">
    <property type="entry name" value="TYPE II SECRETION SYSTEM PROTEIN F-RELATED"/>
    <property type="match status" value="1"/>
</dbReference>
<dbReference type="RefSeq" id="WP_212785448.1">
    <property type="nucleotide sequence ID" value="NZ_AP019536.1"/>
</dbReference>
<gene>
    <name evidence="10" type="ORF">FGKAn22_18900</name>
</gene>
<evidence type="ECO:0000256" key="5">
    <source>
        <dbReference type="ARBA" id="ARBA00022692"/>
    </source>
</evidence>
<dbReference type="InterPro" id="IPR003004">
    <property type="entry name" value="GspF/PilC"/>
</dbReference>
<protein>
    <submittedName>
        <fullName evidence="10">Type II secretion system protein</fullName>
    </submittedName>
</protein>
<evidence type="ECO:0000256" key="4">
    <source>
        <dbReference type="ARBA" id="ARBA00022519"/>
    </source>
</evidence>
<keyword evidence="7 8" id="KW-0472">Membrane</keyword>
<dbReference type="EMBL" id="AP019536">
    <property type="protein sequence ID" value="BBJ00198.1"/>
    <property type="molecule type" value="Genomic_DNA"/>
</dbReference>
<keyword evidence="4" id="KW-0997">Cell inner membrane</keyword>
<feature type="transmembrane region" description="Helical" evidence="8">
    <location>
        <begin position="163"/>
        <end position="186"/>
    </location>
</feature>